<dbReference type="PANTHER" id="PTHR19134">
    <property type="entry name" value="RECEPTOR-TYPE TYROSINE-PROTEIN PHOSPHATASE"/>
    <property type="match status" value="1"/>
</dbReference>
<evidence type="ECO:0008006" key="6">
    <source>
        <dbReference type="Google" id="ProtNLM"/>
    </source>
</evidence>
<dbReference type="PANTHER" id="PTHR19134:SF449">
    <property type="entry name" value="TYROSINE-PROTEIN PHOSPHATASE 1"/>
    <property type="match status" value="1"/>
</dbReference>
<accession>A0A871R2V8</accession>
<sequence length="322" mass="37905">MSAINEIPSFLKQTHEEILEKHRRIVHEERHRLRSISAVQNHHKFSVDEALAHKTKNRYSDVLPYDQTRVRIRSEGRYINASRIMLKDICNKTKEGYYIATQGPMKNTVNDFWEMCKELNDEKIVIVMVTALREKEIDKCYQYWRDGNFDICDSDGKALLHFDAITHYFEDGGFEVRKWLMTDMLTSHKREVVHFYYDAWQDFGRPNNHLDIISLAEEVIKEQKSIRNLEKNPLIVHCSAGVGRTGAFISLHYMLSHLQDMLNTEGKFICDGDPIEQIVYQLRKQRMLMVGPSQFQFVYDAVRSCWREQVSESVHLSEAIKK</sequence>
<comment type="similarity">
    <text evidence="1">Belongs to the protein-tyrosine phosphatase family. Non-receptor class subfamily.</text>
</comment>
<dbReference type="SUPFAM" id="SSF52799">
    <property type="entry name" value="(Phosphotyrosine protein) phosphatases II"/>
    <property type="match status" value="1"/>
</dbReference>
<protein>
    <recommendedName>
        <fullName evidence="6">Protein-tyrosine-phosphatase</fullName>
    </recommendedName>
</protein>
<dbReference type="GeneID" id="64575628"/>
<dbReference type="SMART" id="SM00404">
    <property type="entry name" value="PTPc_motif"/>
    <property type="match status" value="1"/>
</dbReference>
<dbReference type="InterPro" id="IPR000387">
    <property type="entry name" value="Tyr_Pase_dom"/>
</dbReference>
<dbReference type="SMART" id="SM00194">
    <property type="entry name" value="PTPc"/>
    <property type="match status" value="1"/>
</dbReference>
<evidence type="ECO:0000313" key="4">
    <source>
        <dbReference type="EMBL" id="QOU19556.1"/>
    </source>
</evidence>
<dbReference type="InterPro" id="IPR029021">
    <property type="entry name" value="Prot-tyrosine_phosphatase-like"/>
</dbReference>
<dbReference type="AlphaFoldDB" id="A0A871R2V8"/>
<dbReference type="RefSeq" id="XP_041136049.1">
    <property type="nucleotide sequence ID" value="XM_041282210.1"/>
</dbReference>
<evidence type="ECO:0000313" key="5">
    <source>
        <dbReference type="Proteomes" id="UP000663131"/>
    </source>
</evidence>
<dbReference type="EMBL" id="CP063134">
    <property type="protein sequence ID" value="QOU19556.1"/>
    <property type="molecule type" value="Genomic_DNA"/>
</dbReference>
<dbReference type="PROSITE" id="PS50055">
    <property type="entry name" value="TYR_PHOSPHATASE_PTP"/>
    <property type="match status" value="1"/>
</dbReference>
<dbReference type="InterPro" id="IPR000242">
    <property type="entry name" value="PTP_cat"/>
</dbReference>
<evidence type="ECO:0000256" key="1">
    <source>
        <dbReference type="ARBA" id="ARBA00009649"/>
    </source>
</evidence>
<feature type="domain" description="Tyrosine specific protein phosphatases" evidence="3">
    <location>
        <begin position="210"/>
        <end position="290"/>
    </location>
</feature>
<dbReference type="InterPro" id="IPR016130">
    <property type="entry name" value="Tyr_Pase_AS"/>
</dbReference>
<dbReference type="InterPro" id="IPR003595">
    <property type="entry name" value="Tyr_Pase_cat"/>
</dbReference>
<dbReference type="GO" id="GO:0004725">
    <property type="term" value="F:protein tyrosine phosphatase activity"/>
    <property type="evidence" value="ECO:0007669"/>
    <property type="project" value="InterPro"/>
</dbReference>
<dbReference type="InterPro" id="IPR050348">
    <property type="entry name" value="Protein-Tyr_Phosphatase"/>
</dbReference>
<evidence type="ECO:0000259" key="3">
    <source>
        <dbReference type="PROSITE" id="PS50056"/>
    </source>
</evidence>
<proteinExistence type="inferred from homology"/>
<dbReference type="Pfam" id="PF00102">
    <property type="entry name" value="Y_phosphatase"/>
    <property type="match status" value="1"/>
</dbReference>
<dbReference type="PROSITE" id="PS00383">
    <property type="entry name" value="TYR_PHOSPHATASE_1"/>
    <property type="match status" value="1"/>
</dbReference>
<dbReference type="Proteomes" id="UP000663131">
    <property type="component" value="Chromosome 6"/>
</dbReference>
<reference evidence="4" key="2">
    <citation type="journal article" name="BMC Genomics">
        <title>New genome assemblies reveal patterns of domestication and adaptation across Brettanomyces (Dekkera) species.</title>
        <authorList>
            <person name="Roach M.J."/>
            <person name="Borneman A.R."/>
        </authorList>
    </citation>
    <scope>NUCLEOTIDE SEQUENCE</scope>
    <source>
        <strain evidence="4">UCD 2041</strain>
    </source>
</reference>
<name>A0A871R2V8_DEKBR</name>
<evidence type="ECO:0000259" key="2">
    <source>
        <dbReference type="PROSITE" id="PS50055"/>
    </source>
</evidence>
<dbReference type="PRINTS" id="PR00700">
    <property type="entry name" value="PRTYPHPHTASE"/>
</dbReference>
<organism evidence="4 5">
    <name type="scientific">Dekkera bruxellensis</name>
    <name type="common">Brettanomyces custersii</name>
    <dbReference type="NCBI Taxonomy" id="5007"/>
    <lineage>
        <taxon>Eukaryota</taxon>
        <taxon>Fungi</taxon>
        <taxon>Dikarya</taxon>
        <taxon>Ascomycota</taxon>
        <taxon>Saccharomycotina</taxon>
        <taxon>Pichiomycetes</taxon>
        <taxon>Pichiales</taxon>
        <taxon>Pichiaceae</taxon>
        <taxon>Brettanomyces</taxon>
    </lineage>
</organism>
<dbReference type="Gene3D" id="3.90.190.10">
    <property type="entry name" value="Protein tyrosine phosphatase superfamily"/>
    <property type="match status" value="1"/>
</dbReference>
<dbReference type="PROSITE" id="PS50056">
    <property type="entry name" value="TYR_PHOSPHATASE_2"/>
    <property type="match status" value="1"/>
</dbReference>
<dbReference type="OrthoDB" id="10253954at2759"/>
<dbReference type="KEGG" id="bbrx:BRETT_003705"/>
<reference evidence="4" key="1">
    <citation type="submission" date="2020-10" db="EMBL/GenBank/DDBJ databases">
        <authorList>
            <person name="Palmer J.M."/>
        </authorList>
    </citation>
    <scope>NUCLEOTIDE SEQUENCE</scope>
    <source>
        <strain evidence="4">UCD 2041</strain>
    </source>
</reference>
<feature type="domain" description="Tyrosine-protein phosphatase" evidence="2">
    <location>
        <begin position="26"/>
        <end position="305"/>
    </location>
</feature>
<gene>
    <name evidence="4" type="ORF">BRETT_003705</name>
</gene>